<dbReference type="InterPro" id="IPR050315">
    <property type="entry name" value="FAD-oxidoreductase_2"/>
</dbReference>
<dbReference type="Gene3D" id="3.90.700.10">
    <property type="entry name" value="Succinate dehydrogenase/fumarate reductase flavoprotein, catalytic domain"/>
    <property type="match status" value="1"/>
</dbReference>
<dbReference type="InterPro" id="IPR036188">
    <property type="entry name" value="FAD/NAD-bd_sf"/>
</dbReference>
<dbReference type="RefSeq" id="WP_380098295.1">
    <property type="nucleotide sequence ID" value="NZ_JBHRYD010000015.1"/>
</dbReference>
<evidence type="ECO:0000256" key="2">
    <source>
        <dbReference type="ARBA" id="ARBA00022630"/>
    </source>
</evidence>
<dbReference type="EMBL" id="JBHRYD010000015">
    <property type="protein sequence ID" value="MFC3706214.1"/>
    <property type="molecule type" value="Genomic_DNA"/>
</dbReference>
<protein>
    <submittedName>
        <fullName evidence="6">FAD-dependent oxidoreductase</fullName>
    </submittedName>
</protein>
<evidence type="ECO:0000256" key="1">
    <source>
        <dbReference type="ARBA" id="ARBA00001974"/>
    </source>
</evidence>
<dbReference type="Proteomes" id="UP001595613">
    <property type="component" value="Unassembled WGS sequence"/>
</dbReference>
<dbReference type="InterPro" id="IPR003953">
    <property type="entry name" value="FAD-dep_OxRdtase_2_FAD-bd"/>
</dbReference>
<evidence type="ECO:0000313" key="7">
    <source>
        <dbReference type="Proteomes" id="UP001595613"/>
    </source>
</evidence>
<dbReference type="Pfam" id="PF00890">
    <property type="entry name" value="FAD_binding_2"/>
    <property type="match status" value="1"/>
</dbReference>
<feature type="domain" description="FAD-dependent oxidoreductase 2 FAD-binding" evidence="5">
    <location>
        <begin position="9"/>
        <end position="524"/>
    </location>
</feature>
<name>A0ABV7X4X8_9HYPH</name>
<keyword evidence="4" id="KW-0560">Oxidoreductase</keyword>
<dbReference type="PANTHER" id="PTHR43400:SF10">
    <property type="entry name" value="3-OXOSTEROID 1-DEHYDROGENASE"/>
    <property type="match status" value="1"/>
</dbReference>
<comment type="cofactor">
    <cofactor evidence="1">
        <name>FAD</name>
        <dbReference type="ChEBI" id="CHEBI:57692"/>
    </cofactor>
</comment>
<comment type="caution">
    <text evidence="6">The sequence shown here is derived from an EMBL/GenBank/DDBJ whole genome shotgun (WGS) entry which is preliminary data.</text>
</comment>
<keyword evidence="3" id="KW-0274">FAD</keyword>
<dbReference type="SUPFAM" id="SSF51905">
    <property type="entry name" value="FAD/NAD(P)-binding domain"/>
    <property type="match status" value="1"/>
</dbReference>
<organism evidence="6 7">
    <name type="scientific">Devosia honganensis</name>
    <dbReference type="NCBI Taxonomy" id="1610527"/>
    <lineage>
        <taxon>Bacteria</taxon>
        <taxon>Pseudomonadati</taxon>
        <taxon>Pseudomonadota</taxon>
        <taxon>Alphaproteobacteria</taxon>
        <taxon>Hyphomicrobiales</taxon>
        <taxon>Devosiaceae</taxon>
        <taxon>Devosia</taxon>
    </lineage>
</organism>
<evidence type="ECO:0000256" key="3">
    <source>
        <dbReference type="ARBA" id="ARBA00022827"/>
    </source>
</evidence>
<dbReference type="SUPFAM" id="SSF56425">
    <property type="entry name" value="Succinate dehydrogenase/fumarate reductase flavoprotein, catalytic domain"/>
    <property type="match status" value="1"/>
</dbReference>
<evidence type="ECO:0000256" key="4">
    <source>
        <dbReference type="ARBA" id="ARBA00023002"/>
    </source>
</evidence>
<accession>A0ABV7X4X8</accession>
<evidence type="ECO:0000313" key="6">
    <source>
        <dbReference type="EMBL" id="MFC3706214.1"/>
    </source>
</evidence>
<dbReference type="InterPro" id="IPR027477">
    <property type="entry name" value="Succ_DH/fumarate_Rdtase_cat_sf"/>
</dbReference>
<reference evidence="7" key="1">
    <citation type="journal article" date="2019" name="Int. J. Syst. Evol. Microbiol.">
        <title>The Global Catalogue of Microorganisms (GCM) 10K type strain sequencing project: providing services to taxonomists for standard genome sequencing and annotation.</title>
        <authorList>
            <consortium name="The Broad Institute Genomics Platform"/>
            <consortium name="The Broad Institute Genome Sequencing Center for Infectious Disease"/>
            <person name="Wu L."/>
            <person name="Ma J."/>
        </authorList>
    </citation>
    <scope>NUCLEOTIDE SEQUENCE [LARGE SCALE GENOMIC DNA]</scope>
    <source>
        <strain evidence="7">KCTC 42281</strain>
    </source>
</reference>
<dbReference type="Gene3D" id="3.50.50.60">
    <property type="entry name" value="FAD/NAD(P)-binding domain"/>
    <property type="match status" value="1"/>
</dbReference>
<sequence length="551" mass="59524">MTSFDEIVDVIVVGSGSAALSAALTAARRGKRVLVLEKTAYLGGTSAMSGAGTWVPANHHMLAAGIEDSPDNAWRYLRATARDGWREDEDTLWKAFADHAPKMLAFLEANTPLEFEMIDEPDIFAEREGGIEYGRMLSTKPIRRGVAAGLRRHIRRPPWPQIFSYKEAQSLNFFRQPLRSAIAFAPRFVRRYLLDERAQGNALIAGLLAGCQAAGCRFYRETPAEAPILDATDRVVGVRASQGGKPLRLGARLGVVLASGGFEWNTAWREQYFPGPYDRSGSPNGNVGDGQRIAQEAGAALARMDQANVYPTIPTTYEGRLQGLPMTIQADPHAIAVNAEGKRFASEYDFNFFEALDARDPATGAPVNLPVWLVADSRSFATLPVFRYFARQQQGWLIKAPSIEALAGRMGIPAPALAQTIERFNALCRNGKDEDFQRGEGLWERHKSGARRGLAGNPALGGIDAAPFYAVPFNRSILGTKGGARTNAHGQVLRGDGSTIPGLFAAGLTMANPIGTRAVGPGTTIGPCLTWGYICGNRIAESQPADIPGAR</sequence>
<keyword evidence="7" id="KW-1185">Reference proteome</keyword>
<dbReference type="PANTHER" id="PTHR43400">
    <property type="entry name" value="FUMARATE REDUCTASE"/>
    <property type="match status" value="1"/>
</dbReference>
<proteinExistence type="predicted"/>
<evidence type="ECO:0000259" key="5">
    <source>
        <dbReference type="Pfam" id="PF00890"/>
    </source>
</evidence>
<gene>
    <name evidence="6" type="ORF">ACFOOL_15785</name>
</gene>
<keyword evidence="2" id="KW-0285">Flavoprotein</keyword>